<evidence type="ECO:0000313" key="2">
    <source>
        <dbReference type="EMBL" id="HAN25301.1"/>
    </source>
</evidence>
<dbReference type="EMBL" id="JYIY01000054">
    <property type="protein sequence ID" value="KJL40037.1"/>
    <property type="molecule type" value="Genomic_DNA"/>
</dbReference>
<evidence type="ECO:0000313" key="5">
    <source>
        <dbReference type="Proteomes" id="UP000257479"/>
    </source>
</evidence>
<name>A0A0F0LXS1_9MICO</name>
<evidence type="ECO:0000313" key="3">
    <source>
        <dbReference type="EMBL" id="KJL40037.1"/>
    </source>
</evidence>
<dbReference type="Proteomes" id="UP000257479">
    <property type="component" value="Unassembled WGS sequence"/>
</dbReference>
<comment type="caution">
    <text evidence="3">The sequence shown here is derived from an EMBL/GenBank/DDBJ whole genome shotgun (WGS) entry which is preliminary data.</text>
</comment>
<accession>A0A0F0LXS1</accession>
<evidence type="ECO:0000313" key="4">
    <source>
        <dbReference type="Proteomes" id="UP000033451"/>
    </source>
</evidence>
<sequence length="214" mass="23417">MGVGRARVPGVPVDFRVPRGWPTPNDRWVRENAMWVPPPGWTPLPGLRPAPAGWRFWRPNRLWPIVARTHLKRSRTWWAVADGLLLLTFACGVLTARVHGAGLTILVTQALAVATVVVMIAAARIRWQAQRLAQVVFASLAAAGRQRRLDDARQAAAFGEKSIDDVAMAHDAAAFSEGPHTAFAPERRAFIARTALIVFAVLVFGVVILSAVTR</sequence>
<organism evidence="3 4">
    <name type="scientific">Microbacterium ginsengisoli</name>
    <dbReference type="NCBI Taxonomy" id="400772"/>
    <lineage>
        <taxon>Bacteria</taxon>
        <taxon>Bacillati</taxon>
        <taxon>Actinomycetota</taxon>
        <taxon>Actinomycetes</taxon>
        <taxon>Micrococcales</taxon>
        <taxon>Microbacteriaceae</taxon>
        <taxon>Microbacterium</taxon>
    </lineage>
</organism>
<dbReference type="Proteomes" id="UP000033451">
    <property type="component" value="Unassembled WGS sequence"/>
</dbReference>
<gene>
    <name evidence="2" type="ORF">DCP95_12140</name>
    <name evidence="3" type="ORF">RR49_00426</name>
</gene>
<keyword evidence="1" id="KW-0472">Membrane</keyword>
<feature type="transmembrane region" description="Helical" evidence="1">
    <location>
        <begin position="102"/>
        <end position="123"/>
    </location>
</feature>
<protein>
    <submittedName>
        <fullName evidence="3">Uncharacterized protein</fullName>
    </submittedName>
</protein>
<keyword evidence="4" id="KW-1185">Reference proteome</keyword>
<dbReference type="AlphaFoldDB" id="A0A0F0LXS1"/>
<reference evidence="2 5" key="2">
    <citation type="journal article" date="2018" name="Nat. Biotechnol.">
        <title>A standardized bacterial taxonomy based on genome phylogeny substantially revises the tree of life.</title>
        <authorList>
            <person name="Parks D.H."/>
            <person name="Chuvochina M."/>
            <person name="Waite D.W."/>
            <person name="Rinke C."/>
            <person name="Skarshewski A."/>
            <person name="Chaumeil P.A."/>
            <person name="Hugenholtz P."/>
        </authorList>
    </citation>
    <scope>NUCLEOTIDE SEQUENCE [LARGE SCALE GENOMIC DNA]</scope>
    <source>
        <strain evidence="2">UBA9152</strain>
    </source>
</reference>
<dbReference type="PATRIC" id="fig|400772.4.peg.457"/>
<keyword evidence="1" id="KW-1133">Transmembrane helix</keyword>
<proteinExistence type="predicted"/>
<keyword evidence="1" id="KW-0812">Transmembrane</keyword>
<feature type="transmembrane region" description="Helical" evidence="1">
    <location>
        <begin position="190"/>
        <end position="212"/>
    </location>
</feature>
<dbReference type="EMBL" id="DMNG01000209">
    <property type="protein sequence ID" value="HAN25301.1"/>
    <property type="molecule type" value="Genomic_DNA"/>
</dbReference>
<evidence type="ECO:0000256" key="1">
    <source>
        <dbReference type="SAM" id="Phobius"/>
    </source>
</evidence>
<reference evidence="3 4" key="1">
    <citation type="submission" date="2015-02" db="EMBL/GenBank/DDBJ databases">
        <title>Draft genome sequences of ten Microbacterium spp. with emphasis on heavy metal contaminated environments.</title>
        <authorList>
            <person name="Corretto E."/>
        </authorList>
    </citation>
    <scope>NUCLEOTIDE SEQUENCE [LARGE SCALE GENOMIC DNA]</scope>
    <source>
        <strain evidence="3 4">DSM 18659</strain>
    </source>
</reference>
<dbReference type="STRING" id="400772.RR49_00426"/>
<feature type="transmembrane region" description="Helical" evidence="1">
    <location>
        <begin position="77"/>
        <end position="96"/>
    </location>
</feature>